<dbReference type="AlphaFoldDB" id="A0A0M0GDA9"/>
<dbReference type="EMBL" id="LGUF01000007">
    <property type="protein sequence ID" value="KON87411.1"/>
    <property type="molecule type" value="Genomic_DNA"/>
</dbReference>
<dbReference type="PATRIC" id="fig|1459.3.peg.2500"/>
<keyword evidence="3" id="KW-1185">Reference proteome</keyword>
<accession>A0A0M0GDA9</accession>
<dbReference type="STRING" id="1459.AF332_11620"/>
<reference evidence="3" key="1">
    <citation type="submission" date="2015-07" db="EMBL/GenBank/DDBJ databases">
        <title>Fjat-10036 dsm4.</title>
        <authorList>
            <person name="Liu B."/>
            <person name="Wang J."/>
            <person name="Zhu Y."/>
            <person name="Liu G."/>
            <person name="Chen Q."/>
            <person name="Chen Z."/>
            <person name="Lan J."/>
            <person name="Che J."/>
            <person name="Ge C."/>
            <person name="Shi H."/>
            <person name="Pan Z."/>
            <person name="Liu X."/>
        </authorList>
    </citation>
    <scope>NUCLEOTIDE SEQUENCE [LARGE SCALE GENOMIC DNA]</scope>
    <source>
        <strain evidence="3">DSM 4</strain>
    </source>
</reference>
<comment type="caution">
    <text evidence="2">The sequence shown here is derived from an EMBL/GenBank/DDBJ whole genome shotgun (WGS) entry which is preliminary data.</text>
</comment>
<evidence type="ECO:0000313" key="2">
    <source>
        <dbReference type="EMBL" id="KON87411.1"/>
    </source>
</evidence>
<organism evidence="2 3">
    <name type="scientific">Sporosarcina globispora</name>
    <name type="common">Bacillus globisporus</name>
    <dbReference type="NCBI Taxonomy" id="1459"/>
    <lineage>
        <taxon>Bacteria</taxon>
        <taxon>Bacillati</taxon>
        <taxon>Bacillota</taxon>
        <taxon>Bacilli</taxon>
        <taxon>Bacillales</taxon>
        <taxon>Caryophanaceae</taxon>
        <taxon>Sporosarcina</taxon>
    </lineage>
</organism>
<dbReference type="RefSeq" id="WP_053434761.1">
    <property type="nucleotide sequence ID" value="NZ_LGUF01000007.1"/>
</dbReference>
<feature type="coiled-coil region" evidence="1">
    <location>
        <begin position="1"/>
        <end position="35"/>
    </location>
</feature>
<evidence type="ECO:0000256" key="1">
    <source>
        <dbReference type="SAM" id="Coils"/>
    </source>
</evidence>
<proteinExistence type="predicted"/>
<gene>
    <name evidence="2" type="ORF">AF332_11620</name>
</gene>
<evidence type="ECO:0000313" key="3">
    <source>
        <dbReference type="Proteomes" id="UP000037109"/>
    </source>
</evidence>
<protein>
    <submittedName>
        <fullName evidence="2">Uncharacterized protein</fullName>
    </submittedName>
</protein>
<dbReference type="Proteomes" id="UP000037109">
    <property type="component" value="Unassembled WGS sequence"/>
</dbReference>
<sequence length="88" mass="10323">MSKAINSINKVIDEVRILEEEIRELKRDKTQAEAFCATVIKKYGEKVDIEINLLEIFKSDFEKVKLYPTVESKLNVKVKYIEEKDETN</sequence>
<name>A0A0M0GDA9_SPOGL</name>
<keyword evidence="1" id="KW-0175">Coiled coil</keyword>